<dbReference type="SUPFAM" id="SSF161098">
    <property type="entry name" value="MetI-like"/>
    <property type="match status" value="1"/>
</dbReference>
<feature type="transmembrane region" description="Helical" evidence="7">
    <location>
        <begin position="144"/>
        <end position="164"/>
    </location>
</feature>
<evidence type="ECO:0000313" key="9">
    <source>
        <dbReference type="EMBL" id="TCL70089.1"/>
    </source>
</evidence>
<evidence type="ECO:0000256" key="5">
    <source>
        <dbReference type="ARBA" id="ARBA00022989"/>
    </source>
</evidence>
<feature type="transmembrane region" description="Helical" evidence="7">
    <location>
        <begin position="72"/>
        <end position="98"/>
    </location>
</feature>
<dbReference type="Gene3D" id="1.10.3720.10">
    <property type="entry name" value="MetI-like"/>
    <property type="match status" value="1"/>
</dbReference>
<keyword evidence="5 7" id="KW-1133">Transmembrane helix</keyword>
<comment type="subcellular location">
    <subcellularLocation>
        <location evidence="1 7">Cell membrane</location>
        <topology evidence="1 7">Multi-pass membrane protein</topology>
    </subcellularLocation>
</comment>
<dbReference type="GO" id="GO:0055085">
    <property type="term" value="P:transmembrane transport"/>
    <property type="evidence" value="ECO:0007669"/>
    <property type="project" value="InterPro"/>
</dbReference>
<comment type="similarity">
    <text evidence="7">Belongs to the binding-protein-dependent transport system permease family.</text>
</comment>
<dbReference type="InterPro" id="IPR035906">
    <property type="entry name" value="MetI-like_sf"/>
</dbReference>
<dbReference type="PROSITE" id="PS51257">
    <property type="entry name" value="PROKAR_LIPOPROTEIN"/>
    <property type="match status" value="1"/>
</dbReference>
<dbReference type="PROSITE" id="PS50928">
    <property type="entry name" value="ABC_TM1"/>
    <property type="match status" value="1"/>
</dbReference>
<name>A0A4R1RUK8_HYDET</name>
<dbReference type="Pfam" id="PF00528">
    <property type="entry name" value="BPD_transp_1"/>
    <property type="match status" value="1"/>
</dbReference>
<evidence type="ECO:0000256" key="2">
    <source>
        <dbReference type="ARBA" id="ARBA00022448"/>
    </source>
</evidence>
<feature type="domain" description="ABC transmembrane type-1" evidence="8">
    <location>
        <begin position="73"/>
        <end position="264"/>
    </location>
</feature>
<feature type="transmembrane region" description="Helical" evidence="7">
    <location>
        <begin position="246"/>
        <end position="264"/>
    </location>
</feature>
<evidence type="ECO:0000256" key="4">
    <source>
        <dbReference type="ARBA" id="ARBA00022692"/>
    </source>
</evidence>
<dbReference type="GO" id="GO:0005886">
    <property type="term" value="C:plasma membrane"/>
    <property type="evidence" value="ECO:0007669"/>
    <property type="project" value="UniProtKB-SubCell"/>
</dbReference>
<accession>A0A4R1RUK8</accession>
<reference evidence="9 10" key="1">
    <citation type="submission" date="2019-03" db="EMBL/GenBank/DDBJ databases">
        <title>Genomic Encyclopedia of Type Strains, Phase IV (KMG-IV): sequencing the most valuable type-strain genomes for metagenomic binning, comparative biology and taxonomic classification.</title>
        <authorList>
            <person name="Goeker M."/>
        </authorList>
    </citation>
    <scope>NUCLEOTIDE SEQUENCE [LARGE SCALE GENOMIC DNA]</scope>
    <source>
        <strain evidence="9 10">LX-B</strain>
    </source>
</reference>
<dbReference type="OrthoDB" id="61400at2"/>
<keyword evidence="10" id="KW-1185">Reference proteome</keyword>
<keyword evidence="3" id="KW-1003">Cell membrane</keyword>
<evidence type="ECO:0000259" key="8">
    <source>
        <dbReference type="PROSITE" id="PS50928"/>
    </source>
</evidence>
<dbReference type="PANTHER" id="PTHR43744">
    <property type="entry name" value="ABC TRANSPORTER PERMEASE PROTEIN MG189-RELATED-RELATED"/>
    <property type="match status" value="1"/>
</dbReference>
<evidence type="ECO:0000256" key="7">
    <source>
        <dbReference type="RuleBase" id="RU363032"/>
    </source>
</evidence>
<protein>
    <submittedName>
        <fullName evidence="9">Carbohydrate ABC transporter membrane protein 2 (CUT1 family)</fullName>
    </submittedName>
</protein>
<organism evidence="9 10">
    <name type="scientific">Hydrogenispora ethanolica</name>
    <dbReference type="NCBI Taxonomy" id="1082276"/>
    <lineage>
        <taxon>Bacteria</taxon>
        <taxon>Bacillati</taxon>
        <taxon>Bacillota</taxon>
        <taxon>Hydrogenispora</taxon>
    </lineage>
</organism>
<dbReference type="CDD" id="cd06261">
    <property type="entry name" value="TM_PBP2"/>
    <property type="match status" value="1"/>
</dbReference>
<feature type="transmembrane region" description="Helical" evidence="7">
    <location>
        <begin position="12"/>
        <end position="35"/>
    </location>
</feature>
<keyword evidence="2 7" id="KW-0813">Transport</keyword>
<sequence>MNKQKILERTAAIVINLIVMLMSLSCIFPIIWVIYSSFKTNQEFNLSIVALPSHLDFSNYAAALRNGHIDKYFFNSVFTTSVTVALIILISFVTGYFLSRFQFKGRNLLYIMFLSGMLIPAHSLLIPLFIQFKHLGLLNTRVTLLFPYISLGLPMAVFLFESFIKTIPFEMEEAATIDGVPYTRMLFQIIFPICRPIVATVIILSFLQWWNEFPFALVLISSDMYKTIPIGLSNFIGPMSSVYTELMAAMVIAILPVIVVYLAFSKKIIQGMTMGAVKG</sequence>
<dbReference type="InterPro" id="IPR000515">
    <property type="entry name" value="MetI-like"/>
</dbReference>
<evidence type="ECO:0000256" key="6">
    <source>
        <dbReference type="ARBA" id="ARBA00023136"/>
    </source>
</evidence>
<dbReference type="AlphaFoldDB" id="A0A4R1RUK8"/>
<gene>
    <name evidence="9" type="ORF">EDC14_101078</name>
</gene>
<evidence type="ECO:0000256" key="1">
    <source>
        <dbReference type="ARBA" id="ARBA00004651"/>
    </source>
</evidence>
<keyword evidence="4 7" id="KW-0812">Transmembrane</keyword>
<dbReference type="Proteomes" id="UP000295008">
    <property type="component" value="Unassembled WGS sequence"/>
</dbReference>
<dbReference type="RefSeq" id="WP_132014175.1">
    <property type="nucleotide sequence ID" value="NZ_SLUN01000010.1"/>
</dbReference>
<feature type="transmembrane region" description="Helical" evidence="7">
    <location>
        <begin position="185"/>
        <end position="210"/>
    </location>
</feature>
<evidence type="ECO:0000313" key="10">
    <source>
        <dbReference type="Proteomes" id="UP000295008"/>
    </source>
</evidence>
<evidence type="ECO:0000256" key="3">
    <source>
        <dbReference type="ARBA" id="ARBA00022475"/>
    </source>
</evidence>
<feature type="transmembrane region" description="Helical" evidence="7">
    <location>
        <begin position="110"/>
        <end position="132"/>
    </location>
</feature>
<dbReference type="EMBL" id="SLUN01000010">
    <property type="protein sequence ID" value="TCL70089.1"/>
    <property type="molecule type" value="Genomic_DNA"/>
</dbReference>
<proteinExistence type="inferred from homology"/>
<comment type="caution">
    <text evidence="9">The sequence shown here is derived from an EMBL/GenBank/DDBJ whole genome shotgun (WGS) entry which is preliminary data.</text>
</comment>
<dbReference type="PANTHER" id="PTHR43744:SF12">
    <property type="entry name" value="ABC TRANSPORTER PERMEASE PROTEIN MG189-RELATED"/>
    <property type="match status" value="1"/>
</dbReference>
<keyword evidence="6 7" id="KW-0472">Membrane</keyword>